<comment type="caution">
    <text evidence="2">The sequence shown here is derived from an EMBL/GenBank/DDBJ whole genome shotgun (WGS) entry which is preliminary data.</text>
</comment>
<dbReference type="PANTHER" id="PTHR46401">
    <property type="entry name" value="GLYCOSYLTRANSFERASE WBBK-RELATED"/>
    <property type="match status" value="1"/>
</dbReference>
<protein>
    <submittedName>
        <fullName evidence="2">GDP-mannose-dependent alpha-(1-6)-phosphatidylinositol monomannoside mannosyltransferase</fullName>
        <ecNumber evidence="2">2.4.1.57</ecNumber>
    </submittedName>
</protein>
<gene>
    <name evidence="2" type="primary">pimB2</name>
    <name evidence="2" type="ORF">FEAC_27260</name>
</gene>
<dbReference type="GO" id="GO:0016757">
    <property type="term" value="F:glycosyltransferase activity"/>
    <property type="evidence" value="ECO:0007669"/>
    <property type="project" value="UniProtKB-KW"/>
</dbReference>
<organism evidence="2 3">
    <name type="scientific">Ferrimicrobium acidiphilum DSM 19497</name>
    <dbReference type="NCBI Taxonomy" id="1121877"/>
    <lineage>
        <taxon>Bacteria</taxon>
        <taxon>Bacillati</taxon>
        <taxon>Actinomycetota</taxon>
        <taxon>Acidimicrobiia</taxon>
        <taxon>Acidimicrobiales</taxon>
        <taxon>Acidimicrobiaceae</taxon>
        <taxon>Ferrimicrobium</taxon>
    </lineage>
</organism>
<evidence type="ECO:0000313" key="2">
    <source>
        <dbReference type="EMBL" id="KJE75532.1"/>
    </source>
</evidence>
<dbReference type="EC" id="2.4.1.57" evidence="2"/>
<dbReference type="Pfam" id="PF13692">
    <property type="entry name" value="Glyco_trans_1_4"/>
    <property type="match status" value="1"/>
</dbReference>
<dbReference type="SUPFAM" id="SSF53756">
    <property type="entry name" value="UDP-Glycosyltransferase/glycogen phosphorylase"/>
    <property type="match status" value="1"/>
</dbReference>
<reference evidence="2 3" key="1">
    <citation type="submission" date="2015-01" db="EMBL/GenBank/DDBJ databases">
        <title>Draft genome of the acidophilic iron oxidizer Ferrimicrobium acidiphilum strain T23.</title>
        <authorList>
            <person name="Poehlein A."/>
            <person name="Eisen S."/>
            <person name="Schloemann M."/>
            <person name="Johnson B.D."/>
            <person name="Daniel R."/>
            <person name="Muehling M."/>
        </authorList>
    </citation>
    <scope>NUCLEOTIDE SEQUENCE [LARGE SCALE GENOMIC DNA]</scope>
    <source>
        <strain evidence="2 3">T23</strain>
    </source>
</reference>
<dbReference type="RefSeq" id="WP_035391651.1">
    <property type="nucleotide sequence ID" value="NZ_JQKF01000053.1"/>
</dbReference>
<dbReference type="Proteomes" id="UP000032336">
    <property type="component" value="Unassembled WGS sequence"/>
</dbReference>
<keyword evidence="1 2" id="KW-0808">Transferase</keyword>
<dbReference type="PANTHER" id="PTHR46401:SF2">
    <property type="entry name" value="GLYCOSYLTRANSFERASE WBBK-RELATED"/>
    <property type="match status" value="1"/>
</dbReference>
<dbReference type="eggNOG" id="COG0438">
    <property type="taxonomic scope" value="Bacteria"/>
</dbReference>
<keyword evidence="3" id="KW-1185">Reference proteome</keyword>
<sequence length="361" mass="40117">MTVHQFVPVLLPHDAVGNCARELQLRLSALYPETRIFVEDMQRSVADSATPVQDMELQPDDVLIYHYANFSSLAPSILGQGQTLLYYHNITPEEYFAAWDPDTAIAQRRARQQLARLVHQAIGCLSVSEFNAAELSSYGASAVATVGLFAHYDELIKEPTTDRLLRLRASWEHRGSPQDWLFVGRLVPNKAQEELLSALALYRRLTGEDSSLTLIGRPFHRDYLLWLRQLASDLEIGHRVHFLTGGLRARFLADHYRAARLFVSASLHEGFGAPLLEAMSLGLPVVAVDSSAVPETVGKAGFIVPKHDPLAIATAAQLASTEPLRTQLLELGHQRVQLFENDAVWRRLSAAIRQLTGVEVG</sequence>
<name>A0A0D8FTE8_9ACTN</name>
<dbReference type="GeneID" id="78373713"/>
<dbReference type="AlphaFoldDB" id="A0A0D8FTE8"/>
<dbReference type="EMBL" id="JXUW01000037">
    <property type="protein sequence ID" value="KJE75532.1"/>
    <property type="molecule type" value="Genomic_DNA"/>
</dbReference>
<dbReference type="STRING" id="1121877.FEAC_27260"/>
<accession>A0A0D8FTE8</accession>
<dbReference type="Gene3D" id="3.40.50.2000">
    <property type="entry name" value="Glycogen Phosphorylase B"/>
    <property type="match status" value="2"/>
</dbReference>
<dbReference type="OrthoDB" id="9801609at2"/>
<evidence type="ECO:0000313" key="3">
    <source>
        <dbReference type="Proteomes" id="UP000032336"/>
    </source>
</evidence>
<keyword evidence="2" id="KW-0328">Glycosyltransferase</keyword>
<evidence type="ECO:0000256" key="1">
    <source>
        <dbReference type="ARBA" id="ARBA00022679"/>
    </source>
</evidence>
<dbReference type="GO" id="GO:0009103">
    <property type="term" value="P:lipopolysaccharide biosynthetic process"/>
    <property type="evidence" value="ECO:0007669"/>
    <property type="project" value="TreeGrafter"/>
</dbReference>
<proteinExistence type="predicted"/>